<proteinExistence type="inferred from homology"/>
<dbReference type="EMBL" id="LHPI01000001">
    <property type="protein sequence ID" value="KOO09342.1"/>
    <property type="molecule type" value="Genomic_DNA"/>
</dbReference>
<dbReference type="AlphaFoldDB" id="A0A0M0I5E1"/>
<dbReference type="OrthoDB" id="9801656at2"/>
<comment type="caution">
    <text evidence="5">The sequence shown here is derived from an EMBL/GenBank/DDBJ whole genome shotgun (WGS) entry which is preliminary data.</text>
</comment>
<dbReference type="Gene3D" id="3.40.630.30">
    <property type="match status" value="1"/>
</dbReference>
<gene>
    <name evidence="5" type="ORF">AKJ31_03020</name>
</gene>
<dbReference type="STRING" id="171383.AKJ31_03020"/>
<keyword evidence="6" id="KW-1185">Reference proteome</keyword>
<keyword evidence="1 5" id="KW-0808">Transferase</keyword>
<comment type="similarity">
    <text evidence="3">Belongs to the acetyltransferase family. RimJ subfamily.</text>
</comment>
<dbReference type="InterPro" id="IPR000182">
    <property type="entry name" value="GNAT_dom"/>
</dbReference>
<dbReference type="SUPFAM" id="SSF55729">
    <property type="entry name" value="Acyl-CoA N-acyltransferases (Nat)"/>
    <property type="match status" value="1"/>
</dbReference>
<dbReference type="RefSeq" id="WP_053407598.1">
    <property type="nucleotide sequence ID" value="NZ_DAIPHI010000015.1"/>
</dbReference>
<sequence length="177" mass="20015">MQSSKDTHPLTLELLSIDDAEQLLAFETENKDWFDQFIPPRESDFYSLQGVTEHIQEFLLDYQCKQLVPFLIKNAQKQIVGRMNFTSINAKKGTAHVGYRVGKAFTSQGVAKRALALAKSELQEQGMKRLFAYAEQSNIASQRVLTSSGFRSIRVVDDFAELHGRSISCIEFSCQLS</sequence>
<keyword evidence="2" id="KW-0012">Acyltransferase</keyword>
<reference evidence="6" key="1">
    <citation type="submission" date="2015-08" db="EMBL/GenBank/DDBJ databases">
        <title>Vibrio galatheae sp. nov., a novel member of the Vibrionaceae family isolated from the Solomon Islands.</title>
        <authorList>
            <person name="Giubergia S."/>
            <person name="Machado H."/>
            <person name="Mateiu R.V."/>
            <person name="Gram L."/>
        </authorList>
    </citation>
    <scope>NUCLEOTIDE SEQUENCE [LARGE SCALE GENOMIC DNA]</scope>
    <source>
        <strain evidence="6">DSM 19134</strain>
    </source>
</reference>
<accession>A0A0M0I5E1</accession>
<dbReference type="InterPro" id="IPR016181">
    <property type="entry name" value="Acyl_CoA_acyltransferase"/>
</dbReference>
<dbReference type="PANTHER" id="PTHR43792:SF8">
    <property type="entry name" value="[RIBOSOMAL PROTEIN US5]-ALANINE N-ACETYLTRANSFERASE"/>
    <property type="match status" value="1"/>
</dbReference>
<name>A0A0M0I5E1_9VIBR</name>
<dbReference type="Pfam" id="PF13302">
    <property type="entry name" value="Acetyltransf_3"/>
    <property type="match status" value="1"/>
</dbReference>
<feature type="domain" description="N-acetyltransferase" evidence="4">
    <location>
        <begin position="10"/>
        <end position="177"/>
    </location>
</feature>
<dbReference type="GO" id="GO:0005737">
    <property type="term" value="C:cytoplasm"/>
    <property type="evidence" value="ECO:0007669"/>
    <property type="project" value="TreeGrafter"/>
</dbReference>
<evidence type="ECO:0000256" key="2">
    <source>
        <dbReference type="ARBA" id="ARBA00023315"/>
    </source>
</evidence>
<evidence type="ECO:0000313" key="6">
    <source>
        <dbReference type="Proteomes" id="UP000037530"/>
    </source>
</evidence>
<evidence type="ECO:0000313" key="5">
    <source>
        <dbReference type="EMBL" id="KOO09342.1"/>
    </source>
</evidence>
<organism evidence="5 6">
    <name type="scientific">Vibrio hepatarius</name>
    <dbReference type="NCBI Taxonomy" id="171383"/>
    <lineage>
        <taxon>Bacteria</taxon>
        <taxon>Pseudomonadati</taxon>
        <taxon>Pseudomonadota</taxon>
        <taxon>Gammaproteobacteria</taxon>
        <taxon>Vibrionales</taxon>
        <taxon>Vibrionaceae</taxon>
        <taxon>Vibrio</taxon>
        <taxon>Vibrio oreintalis group</taxon>
    </lineage>
</organism>
<dbReference type="PANTHER" id="PTHR43792">
    <property type="entry name" value="GNAT FAMILY, PUTATIVE (AFU_ORTHOLOGUE AFUA_3G00765)-RELATED-RELATED"/>
    <property type="match status" value="1"/>
</dbReference>
<dbReference type="Proteomes" id="UP000037530">
    <property type="component" value="Unassembled WGS sequence"/>
</dbReference>
<evidence type="ECO:0000259" key="4">
    <source>
        <dbReference type="PROSITE" id="PS51186"/>
    </source>
</evidence>
<evidence type="ECO:0000256" key="3">
    <source>
        <dbReference type="ARBA" id="ARBA00038502"/>
    </source>
</evidence>
<dbReference type="PROSITE" id="PS51186">
    <property type="entry name" value="GNAT"/>
    <property type="match status" value="1"/>
</dbReference>
<dbReference type="InterPro" id="IPR051531">
    <property type="entry name" value="N-acetyltransferase"/>
</dbReference>
<dbReference type="GO" id="GO:0008999">
    <property type="term" value="F:protein-N-terminal-alanine acetyltransferase activity"/>
    <property type="evidence" value="ECO:0007669"/>
    <property type="project" value="TreeGrafter"/>
</dbReference>
<protein>
    <submittedName>
        <fullName evidence="5">GCN5 family acetyltransferase</fullName>
    </submittedName>
</protein>
<dbReference type="PATRIC" id="fig|171383.3.peg.617"/>
<evidence type="ECO:0000256" key="1">
    <source>
        <dbReference type="ARBA" id="ARBA00022679"/>
    </source>
</evidence>